<keyword evidence="3 7" id="KW-0812">Transmembrane</keyword>
<sequence length="294" mass="31549">MSEQQLKNQNNDNNDTYIINNVDAPSSSSKLVQTNNKNYETFEPSNSNIEQQPLLDSYVAMPSFGHVHYSQRAPWLRAAILGLNDGLVSTSSTMLGVGGGSSESKAMFIAGVAALVAGSLAMACGEFVSVSSQKDAEKADLAKEREEHLKGPLHRQKELEELRNIYIEKGLTPELATEVAQQLTTDNIEEVVKIHARDELGINVNSLANPLQAAVVSAFTFFSGGIIPFLSCSFIDDFYTKVCILVIVSCILLFLFGTIGAVLGGAPILKASMRVLIGGIIAMGGSFGIGKLFN</sequence>
<accession>A0A1Y2A3F4</accession>
<evidence type="ECO:0000256" key="2">
    <source>
        <dbReference type="ARBA" id="ARBA00007049"/>
    </source>
</evidence>
<dbReference type="InterPro" id="IPR008217">
    <property type="entry name" value="Ccc1_fam"/>
</dbReference>
<dbReference type="PANTHER" id="PTHR31851">
    <property type="entry name" value="FE(2+)/MN(2+) TRANSPORTER PCL1"/>
    <property type="match status" value="1"/>
</dbReference>
<evidence type="ECO:0000256" key="6">
    <source>
        <dbReference type="SAM" id="MobiDB-lite"/>
    </source>
</evidence>
<reference evidence="8 9" key="1">
    <citation type="submission" date="2016-08" db="EMBL/GenBank/DDBJ databases">
        <title>A Parts List for Fungal Cellulosomes Revealed by Comparative Genomics.</title>
        <authorList>
            <consortium name="DOE Joint Genome Institute"/>
            <person name="Haitjema C.H."/>
            <person name="Gilmore S.P."/>
            <person name="Henske J.K."/>
            <person name="Solomon K.V."/>
            <person name="De Groot R."/>
            <person name="Kuo A."/>
            <person name="Mondo S.J."/>
            <person name="Salamov A.A."/>
            <person name="Labutti K."/>
            <person name="Zhao Z."/>
            <person name="Chiniquy J."/>
            <person name="Barry K."/>
            <person name="Brewer H.M."/>
            <person name="Purvine S.O."/>
            <person name="Wright A.T."/>
            <person name="Boxma B."/>
            <person name="Van Alen T."/>
            <person name="Hackstein J.H."/>
            <person name="Baker S.E."/>
            <person name="Grigoriev I.V."/>
            <person name="O'Malley M.A."/>
        </authorList>
    </citation>
    <scope>NUCLEOTIDE SEQUENCE [LARGE SCALE GENOMIC DNA]</scope>
    <source>
        <strain evidence="8 9">G1</strain>
    </source>
</reference>
<feature type="transmembrane region" description="Helical" evidence="7">
    <location>
        <begin position="211"/>
        <end position="230"/>
    </location>
</feature>
<evidence type="ECO:0000313" key="8">
    <source>
        <dbReference type="EMBL" id="ORY17039.1"/>
    </source>
</evidence>
<dbReference type="EMBL" id="MCOG01000329">
    <property type="protein sequence ID" value="ORY17039.1"/>
    <property type="molecule type" value="Genomic_DNA"/>
</dbReference>
<comment type="similarity">
    <text evidence="2">Belongs to the CCC1 family.</text>
</comment>
<dbReference type="Proteomes" id="UP000193920">
    <property type="component" value="Unassembled WGS sequence"/>
</dbReference>
<feature type="transmembrane region" description="Helical" evidence="7">
    <location>
        <begin position="106"/>
        <end position="128"/>
    </location>
</feature>
<protein>
    <submittedName>
        <fullName evidence="8">DUF125-domain-containing protein</fullName>
    </submittedName>
</protein>
<dbReference type="GO" id="GO:0012505">
    <property type="term" value="C:endomembrane system"/>
    <property type="evidence" value="ECO:0007669"/>
    <property type="project" value="UniProtKB-SubCell"/>
</dbReference>
<organism evidence="8 9">
    <name type="scientific">Neocallimastix californiae</name>
    <dbReference type="NCBI Taxonomy" id="1754190"/>
    <lineage>
        <taxon>Eukaryota</taxon>
        <taxon>Fungi</taxon>
        <taxon>Fungi incertae sedis</taxon>
        <taxon>Chytridiomycota</taxon>
        <taxon>Chytridiomycota incertae sedis</taxon>
        <taxon>Neocallimastigomycetes</taxon>
        <taxon>Neocallimastigales</taxon>
        <taxon>Neocallimastigaceae</taxon>
        <taxon>Neocallimastix</taxon>
    </lineage>
</organism>
<feature type="compositionally biased region" description="Low complexity" evidence="6">
    <location>
        <begin position="8"/>
        <end position="20"/>
    </location>
</feature>
<evidence type="ECO:0000256" key="4">
    <source>
        <dbReference type="ARBA" id="ARBA00022989"/>
    </source>
</evidence>
<dbReference type="GO" id="GO:0030026">
    <property type="term" value="P:intracellular manganese ion homeostasis"/>
    <property type="evidence" value="ECO:0007669"/>
    <property type="project" value="InterPro"/>
</dbReference>
<evidence type="ECO:0000256" key="7">
    <source>
        <dbReference type="SAM" id="Phobius"/>
    </source>
</evidence>
<evidence type="ECO:0000256" key="1">
    <source>
        <dbReference type="ARBA" id="ARBA00004127"/>
    </source>
</evidence>
<dbReference type="GO" id="GO:0005384">
    <property type="term" value="F:manganese ion transmembrane transporter activity"/>
    <property type="evidence" value="ECO:0007669"/>
    <property type="project" value="InterPro"/>
</dbReference>
<keyword evidence="5 7" id="KW-0472">Membrane</keyword>
<dbReference type="Pfam" id="PF01988">
    <property type="entry name" value="VIT1"/>
    <property type="match status" value="1"/>
</dbReference>
<evidence type="ECO:0000256" key="5">
    <source>
        <dbReference type="ARBA" id="ARBA00023136"/>
    </source>
</evidence>
<evidence type="ECO:0000256" key="3">
    <source>
        <dbReference type="ARBA" id="ARBA00022692"/>
    </source>
</evidence>
<feature type="region of interest" description="Disordered" evidence="6">
    <location>
        <begin position="1"/>
        <end position="20"/>
    </location>
</feature>
<name>A0A1Y2A3F4_9FUNG</name>
<proteinExistence type="inferred from homology"/>
<evidence type="ECO:0000313" key="9">
    <source>
        <dbReference type="Proteomes" id="UP000193920"/>
    </source>
</evidence>
<dbReference type="OrthoDB" id="73465at2759"/>
<gene>
    <name evidence="8" type="ORF">LY90DRAFT_171820</name>
</gene>
<dbReference type="CDD" id="cd02432">
    <property type="entry name" value="Nodulin-21_like_1"/>
    <property type="match status" value="1"/>
</dbReference>
<dbReference type="STRING" id="1754190.A0A1Y2A3F4"/>
<comment type="caution">
    <text evidence="8">The sequence shown here is derived from an EMBL/GenBank/DDBJ whole genome shotgun (WGS) entry which is preliminary data.</text>
</comment>
<keyword evidence="9" id="KW-1185">Reference proteome</keyword>
<dbReference type="AlphaFoldDB" id="A0A1Y2A3F4"/>
<feature type="transmembrane region" description="Helical" evidence="7">
    <location>
        <begin position="275"/>
        <end position="293"/>
    </location>
</feature>
<keyword evidence="4 7" id="KW-1133">Transmembrane helix</keyword>
<comment type="subcellular location">
    <subcellularLocation>
        <location evidence="1">Endomembrane system</location>
        <topology evidence="1">Multi-pass membrane protein</topology>
    </subcellularLocation>
</comment>
<feature type="transmembrane region" description="Helical" evidence="7">
    <location>
        <begin position="242"/>
        <end position="269"/>
    </location>
</feature>